<sequence length="317" mass="37123">MSSLDRELDEIFADLPEFQLNGDSIEILKSPGEFYENLLKLIRNAKRRIILCSLYLGDDELTLKLIDEISSVLEQKPDLQLKMLIDFNRSTRKNDNCLKNLKNLMRNFGSDRVQIAFFHTPLLRNWRKNFFPSRWNEIFGVQHMKLYIFDDDLLISGANLSESYFTNRQDRYFLLKFCPLLTEFYQQIVDVFSQFSFKLGQSNDGNLEILENSAVHPFEGDFRFFTSRLKKKVGQILENHKNSILIVEQDTKISPIIQMGVCGLEDENLILEKLFELKSKVNWRIASGYFNLTQKYQDLLLQNFDQNRISILTASPG</sequence>
<evidence type="ECO:0000256" key="5">
    <source>
        <dbReference type="ARBA" id="ARBA00022679"/>
    </source>
</evidence>
<dbReference type="Proteomes" id="UP000887565">
    <property type="component" value="Unplaced"/>
</dbReference>
<evidence type="ECO:0000256" key="9">
    <source>
        <dbReference type="ARBA" id="ARBA00023264"/>
    </source>
</evidence>
<evidence type="ECO:0000256" key="10">
    <source>
        <dbReference type="ARBA" id="ARBA00048586"/>
    </source>
</evidence>
<keyword evidence="7 11" id="KW-0443">Lipid metabolism</keyword>
<comment type="subcellular location">
    <subcellularLocation>
        <location evidence="11">Mitochondrion</location>
    </subcellularLocation>
</comment>
<dbReference type="Gene3D" id="3.30.870.10">
    <property type="entry name" value="Endonuclease Chain A"/>
    <property type="match status" value="1"/>
</dbReference>
<dbReference type="GO" id="GO:0008444">
    <property type="term" value="F:CDP-diacylglycerol-glycerol-3-phosphate 3-phosphatidyltransferase activity"/>
    <property type="evidence" value="ECO:0007669"/>
    <property type="project" value="UniProtKB-EC"/>
</dbReference>
<keyword evidence="9 11" id="KW-1208">Phospholipid metabolism</keyword>
<reference evidence="14" key="1">
    <citation type="submission" date="2022-11" db="UniProtKB">
        <authorList>
            <consortium name="WormBaseParasite"/>
        </authorList>
    </citation>
    <scope>IDENTIFICATION</scope>
</reference>
<dbReference type="GO" id="GO:0032049">
    <property type="term" value="P:cardiolipin biosynthetic process"/>
    <property type="evidence" value="ECO:0007669"/>
    <property type="project" value="InterPro"/>
</dbReference>
<dbReference type="GO" id="GO:0005739">
    <property type="term" value="C:mitochondrion"/>
    <property type="evidence" value="ECO:0007669"/>
    <property type="project" value="UniProtKB-SubCell"/>
</dbReference>
<dbReference type="PANTHER" id="PTHR12586">
    <property type="entry name" value="CDP-DIACYLGLYCEROL--SERINE O-PHOSPHATIDYLTRANSFERASE"/>
    <property type="match status" value="1"/>
</dbReference>
<dbReference type="PROSITE" id="PS50035">
    <property type="entry name" value="PLD"/>
    <property type="match status" value="1"/>
</dbReference>
<comment type="similarity">
    <text evidence="3 11">Belongs to the CDP-alcohol phosphatidyltransferase class-II family.</text>
</comment>
<evidence type="ECO:0000256" key="11">
    <source>
        <dbReference type="RuleBase" id="RU365024"/>
    </source>
</evidence>
<comment type="catalytic activity">
    <reaction evidence="10 11">
        <text>a CDP-1,2-diacyl-sn-glycerol + sn-glycerol 3-phosphate = a 1,2-diacyl-sn-glycero-3-phospho-(1'-sn-glycero-3'-phosphate) + CMP + H(+)</text>
        <dbReference type="Rhea" id="RHEA:12593"/>
        <dbReference type="ChEBI" id="CHEBI:15378"/>
        <dbReference type="ChEBI" id="CHEBI:57597"/>
        <dbReference type="ChEBI" id="CHEBI:58332"/>
        <dbReference type="ChEBI" id="CHEBI:60110"/>
        <dbReference type="ChEBI" id="CHEBI:60377"/>
        <dbReference type="EC" id="2.7.8.5"/>
    </reaction>
</comment>
<evidence type="ECO:0000313" key="14">
    <source>
        <dbReference type="WBParaSite" id="nRc.2.0.1.t07908-RA"/>
    </source>
</evidence>
<keyword evidence="11" id="KW-0496">Mitochondrion</keyword>
<dbReference type="GO" id="GO:0005524">
    <property type="term" value="F:ATP binding"/>
    <property type="evidence" value="ECO:0007669"/>
    <property type="project" value="UniProtKB-KW"/>
</dbReference>
<evidence type="ECO:0000313" key="13">
    <source>
        <dbReference type="Proteomes" id="UP000887565"/>
    </source>
</evidence>
<dbReference type="PANTHER" id="PTHR12586:SF1">
    <property type="entry name" value="CDP-DIACYLGLYCEROL--GLYCEROL-3-PHOSPHATE 3-PHOSPHATIDYLTRANSFERASE, MITOCHONDRIAL"/>
    <property type="match status" value="1"/>
</dbReference>
<dbReference type="AlphaFoldDB" id="A0A915I1A3"/>
<keyword evidence="8 11" id="KW-0594">Phospholipid biosynthesis</keyword>
<evidence type="ECO:0000256" key="4">
    <source>
        <dbReference type="ARBA" id="ARBA00022516"/>
    </source>
</evidence>
<keyword evidence="11" id="KW-0547">Nucleotide-binding</keyword>
<dbReference type="InterPro" id="IPR001736">
    <property type="entry name" value="PLipase_D/transphosphatidylase"/>
</dbReference>
<keyword evidence="6" id="KW-0677">Repeat</keyword>
<dbReference type="Pfam" id="PF13091">
    <property type="entry name" value="PLDc_2"/>
    <property type="match status" value="1"/>
</dbReference>
<dbReference type="SUPFAM" id="SSF56024">
    <property type="entry name" value="Phospholipase D/nuclease"/>
    <property type="match status" value="1"/>
</dbReference>
<dbReference type="SMART" id="SM00155">
    <property type="entry name" value="PLDc"/>
    <property type="match status" value="1"/>
</dbReference>
<keyword evidence="13" id="KW-1185">Reference proteome</keyword>
<keyword evidence="5 11" id="KW-0808">Transferase</keyword>
<dbReference type="InterPro" id="IPR016270">
    <property type="entry name" value="PGS1"/>
</dbReference>
<dbReference type="EC" id="2.7.8.5" evidence="11"/>
<dbReference type="OMA" id="RWNETIS"/>
<evidence type="ECO:0000256" key="8">
    <source>
        <dbReference type="ARBA" id="ARBA00023209"/>
    </source>
</evidence>
<evidence type="ECO:0000256" key="2">
    <source>
        <dbReference type="ARBA" id="ARBA00005042"/>
    </source>
</evidence>
<name>A0A915I1A3_ROMCU</name>
<dbReference type="CDD" id="cd09135">
    <property type="entry name" value="PLDc_PGS1_euk_1"/>
    <property type="match status" value="1"/>
</dbReference>
<feature type="domain" description="PLD phosphodiesterase" evidence="12">
    <location>
        <begin position="138"/>
        <end position="164"/>
    </location>
</feature>
<evidence type="ECO:0000256" key="7">
    <source>
        <dbReference type="ARBA" id="ARBA00023098"/>
    </source>
</evidence>
<keyword evidence="11" id="KW-0067">ATP-binding</keyword>
<proteinExistence type="inferred from homology"/>
<comment type="function">
    <text evidence="1 11">Functions in the biosynthesis of the anionic phospholipids phosphatidylglycerol and cardiolipin.</text>
</comment>
<dbReference type="WBParaSite" id="nRc.2.0.1.t07908-RA">
    <property type="protein sequence ID" value="nRc.2.0.1.t07908-RA"/>
    <property type="gene ID" value="nRc.2.0.1.g07908"/>
</dbReference>
<accession>A0A915I1A3</accession>
<evidence type="ECO:0000256" key="6">
    <source>
        <dbReference type="ARBA" id="ARBA00022737"/>
    </source>
</evidence>
<keyword evidence="4 11" id="KW-0444">Lipid biosynthesis</keyword>
<dbReference type="InterPro" id="IPR025202">
    <property type="entry name" value="PLD-like_dom"/>
</dbReference>
<protein>
    <recommendedName>
        <fullName evidence="11">CDP-diacylglycerol--glycerol-3-phosphate 3-phosphatidyltransferase</fullName>
        <ecNumber evidence="11">2.7.8.5</ecNumber>
    </recommendedName>
</protein>
<comment type="pathway">
    <text evidence="2 11">Phospholipid metabolism; phosphatidylglycerol biosynthesis; phosphatidylglycerol from CDP-diacylglycerol: step 1/2.</text>
</comment>
<organism evidence="13 14">
    <name type="scientific">Romanomermis culicivorax</name>
    <name type="common">Nematode worm</name>
    <dbReference type="NCBI Taxonomy" id="13658"/>
    <lineage>
        <taxon>Eukaryota</taxon>
        <taxon>Metazoa</taxon>
        <taxon>Ecdysozoa</taxon>
        <taxon>Nematoda</taxon>
        <taxon>Enoplea</taxon>
        <taxon>Dorylaimia</taxon>
        <taxon>Mermithida</taxon>
        <taxon>Mermithoidea</taxon>
        <taxon>Mermithidae</taxon>
        <taxon>Romanomermis</taxon>
    </lineage>
</organism>
<evidence type="ECO:0000256" key="1">
    <source>
        <dbReference type="ARBA" id="ARBA00003537"/>
    </source>
</evidence>
<evidence type="ECO:0000259" key="12">
    <source>
        <dbReference type="PROSITE" id="PS50035"/>
    </source>
</evidence>
<evidence type="ECO:0000256" key="3">
    <source>
        <dbReference type="ARBA" id="ARBA00010682"/>
    </source>
</evidence>